<gene>
    <name evidence="9" type="primary">cobA</name>
    <name evidence="9" type="ORF">I0Q91_11885</name>
</gene>
<evidence type="ECO:0000313" key="10">
    <source>
        <dbReference type="Proteomes" id="UP000621436"/>
    </source>
</evidence>
<protein>
    <recommendedName>
        <fullName evidence="1">uroporphyrinogen-III C-methyltransferase</fullName>
        <ecNumber evidence="1">2.1.1.107</ecNumber>
    </recommendedName>
</protein>
<evidence type="ECO:0000259" key="7">
    <source>
        <dbReference type="Pfam" id="PF00590"/>
    </source>
</evidence>
<keyword evidence="2 6" id="KW-0489">Methyltransferase</keyword>
<feature type="domain" description="Tetrapyrrole methylase" evidence="7">
    <location>
        <begin position="5"/>
        <end position="215"/>
    </location>
</feature>
<comment type="similarity">
    <text evidence="6">Belongs to the precorrin methyltransferase family.</text>
</comment>
<dbReference type="InterPro" id="IPR003754">
    <property type="entry name" value="4pyrrol_synth_uPrphyn_synth"/>
</dbReference>
<dbReference type="Pfam" id="PF02602">
    <property type="entry name" value="HEM4"/>
    <property type="match status" value="1"/>
</dbReference>
<evidence type="ECO:0000256" key="2">
    <source>
        <dbReference type="ARBA" id="ARBA00022603"/>
    </source>
</evidence>
<dbReference type="Gene3D" id="3.40.1010.10">
    <property type="entry name" value="Cobalt-precorrin-4 Transmethylase, Domain 1"/>
    <property type="match status" value="1"/>
</dbReference>
<evidence type="ECO:0000313" key="9">
    <source>
        <dbReference type="EMBL" id="MBF8437787.1"/>
    </source>
</evidence>
<evidence type="ECO:0000256" key="1">
    <source>
        <dbReference type="ARBA" id="ARBA00012162"/>
    </source>
</evidence>
<dbReference type="GO" id="GO:0004852">
    <property type="term" value="F:uroporphyrinogen-III synthase activity"/>
    <property type="evidence" value="ECO:0007669"/>
    <property type="project" value="InterPro"/>
</dbReference>
<dbReference type="CDD" id="cd06578">
    <property type="entry name" value="HemD"/>
    <property type="match status" value="1"/>
</dbReference>
<dbReference type="NCBIfam" id="NF004790">
    <property type="entry name" value="PRK06136.1"/>
    <property type="match status" value="1"/>
</dbReference>
<dbReference type="InterPro" id="IPR000878">
    <property type="entry name" value="4pyrrol_Mease"/>
</dbReference>
<reference evidence="9" key="1">
    <citation type="submission" date="2020-11" db="EMBL/GenBank/DDBJ databases">
        <title>Halonatronomonas betainensis gen. nov., sp. nov. a novel haloalkaliphilic representative of the family Halanaerobiacae capable of betaine degradation.</title>
        <authorList>
            <person name="Boltyanskaya Y."/>
            <person name="Kevbrin V."/>
            <person name="Detkova E."/>
            <person name="Grouzdev D.S."/>
            <person name="Koziaeva V."/>
            <person name="Zhilina T."/>
        </authorList>
    </citation>
    <scope>NUCLEOTIDE SEQUENCE</scope>
    <source>
        <strain evidence="9">Z-7014</strain>
    </source>
</reference>
<dbReference type="Pfam" id="PF00590">
    <property type="entry name" value="TP_methylase"/>
    <property type="match status" value="1"/>
</dbReference>
<dbReference type="GO" id="GO:0004851">
    <property type="term" value="F:uroporphyrin-III C-methyltransferase activity"/>
    <property type="evidence" value="ECO:0007669"/>
    <property type="project" value="UniProtKB-EC"/>
</dbReference>
<dbReference type="InterPro" id="IPR006366">
    <property type="entry name" value="CobA/CysG_C"/>
</dbReference>
<dbReference type="Gene3D" id="3.40.50.10090">
    <property type="match status" value="2"/>
</dbReference>
<sequence>MMMGKVYLVGSGAGDPGLLTCRGRELLERADEVYYDRLMEPSLLNYVKAGCKLVYVGKKPGAHSMGQDEINRRLAEAAGRSEVVVRLKGGDPLIFGRGGEEADYLKAKGVKFEIVPGISSAMAAPAYAGIPLTHRGIASSFTVLTGHHDPEQEDNEHNWQALARGSDTIVVLMGVGNFPGIQKQLLENGRDPETPVAFIERGTWPEQNVLVSRLGVAAEEADQARIKPPAIIVIGEVVGLRARLSWDKDLPLEGYRILNTRPAHQARVLTELLESEGAVVREAPAISIEPPADYTELDRALDRLEEYSWVIFTSTNGVDNFFNRMRVKGHDIRELAGVKLAAIGSKTGAALEDLGLKLNFVPDEYVAEGLVAGFDQADAGEKVLLPRTPLARETLAVGLEEKGYQVDELTAYLTEEAEMPEDVQGLIDDGMIDIVTLTSSSTVRSLVKSAGGAEYLEGIIGAAIGPITAETAREAGLDVPIVAKEYTIEGLRDAILDYVRNIEGGS</sequence>
<feature type="domain" description="Tetrapyrrole biosynthesis uroporphyrinogen III synthase" evidence="8">
    <location>
        <begin position="269"/>
        <end position="491"/>
    </location>
</feature>
<evidence type="ECO:0000256" key="3">
    <source>
        <dbReference type="ARBA" id="ARBA00022679"/>
    </source>
</evidence>
<dbReference type="Proteomes" id="UP000621436">
    <property type="component" value="Unassembled WGS sequence"/>
</dbReference>
<dbReference type="PANTHER" id="PTHR45790">
    <property type="entry name" value="SIROHEME SYNTHASE-RELATED"/>
    <property type="match status" value="1"/>
</dbReference>
<accession>A0A931FBB1</accession>
<dbReference type="NCBIfam" id="TIGR01469">
    <property type="entry name" value="cobA_cysG_Cterm"/>
    <property type="match status" value="1"/>
</dbReference>
<evidence type="ECO:0000256" key="4">
    <source>
        <dbReference type="ARBA" id="ARBA00022691"/>
    </source>
</evidence>
<dbReference type="AlphaFoldDB" id="A0A931FBB1"/>
<evidence type="ECO:0000256" key="6">
    <source>
        <dbReference type="RuleBase" id="RU003960"/>
    </source>
</evidence>
<dbReference type="FunFam" id="3.40.1010.10:FF:000001">
    <property type="entry name" value="Siroheme synthase"/>
    <property type="match status" value="1"/>
</dbReference>
<proteinExistence type="inferred from homology"/>
<dbReference type="SUPFAM" id="SSF69618">
    <property type="entry name" value="HemD-like"/>
    <property type="match status" value="1"/>
</dbReference>
<dbReference type="PANTHER" id="PTHR45790:SF3">
    <property type="entry name" value="S-ADENOSYL-L-METHIONINE-DEPENDENT UROPORPHYRINOGEN III METHYLTRANSFERASE, CHLOROPLASTIC"/>
    <property type="match status" value="1"/>
</dbReference>
<dbReference type="InterPro" id="IPR035996">
    <property type="entry name" value="4pyrrol_Methylase_sf"/>
</dbReference>
<dbReference type="InterPro" id="IPR003043">
    <property type="entry name" value="Uropor_MeTrfase_CS"/>
</dbReference>
<dbReference type="GO" id="GO:0032259">
    <property type="term" value="P:methylation"/>
    <property type="evidence" value="ECO:0007669"/>
    <property type="project" value="UniProtKB-KW"/>
</dbReference>
<keyword evidence="10" id="KW-1185">Reference proteome</keyword>
<dbReference type="InterPro" id="IPR050161">
    <property type="entry name" value="Siro_Cobalamin_biosynth"/>
</dbReference>
<keyword evidence="5" id="KW-0627">Porphyrin biosynthesis</keyword>
<dbReference type="EC" id="2.1.1.107" evidence="1"/>
<dbReference type="GO" id="GO:0019354">
    <property type="term" value="P:siroheme biosynthetic process"/>
    <property type="evidence" value="ECO:0007669"/>
    <property type="project" value="InterPro"/>
</dbReference>
<comment type="caution">
    <text evidence="9">The sequence shown here is derived from an EMBL/GenBank/DDBJ whole genome shotgun (WGS) entry which is preliminary data.</text>
</comment>
<keyword evidence="4" id="KW-0949">S-adenosyl-L-methionine</keyword>
<keyword evidence="3 6" id="KW-0808">Transferase</keyword>
<name>A0A931FBB1_9FIRM</name>
<dbReference type="PROSITE" id="PS00840">
    <property type="entry name" value="SUMT_2"/>
    <property type="match status" value="1"/>
</dbReference>
<dbReference type="FunFam" id="3.30.950.10:FF:000001">
    <property type="entry name" value="Siroheme synthase"/>
    <property type="match status" value="1"/>
</dbReference>
<dbReference type="FunFam" id="3.40.50.10090:FF:000001">
    <property type="entry name" value="Bifunctional uroporphyrinogen-III C-methyltransferase/uroporphyrinogen-III synthase"/>
    <property type="match status" value="1"/>
</dbReference>
<dbReference type="RefSeq" id="WP_270454805.1">
    <property type="nucleotide sequence ID" value="NZ_JADPIE010000007.1"/>
</dbReference>
<organism evidence="9 10">
    <name type="scientific">Halonatronomonas betaini</name>
    <dbReference type="NCBI Taxonomy" id="2778430"/>
    <lineage>
        <taxon>Bacteria</taxon>
        <taxon>Bacillati</taxon>
        <taxon>Bacillota</taxon>
        <taxon>Clostridia</taxon>
        <taxon>Halanaerobiales</taxon>
        <taxon>Halarsenatibacteraceae</taxon>
        <taxon>Halonatronomonas</taxon>
    </lineage>
</organism>
<dbReference type="SUPFAM" id="SSF53790">
    <property type="entry name" value="Tetrapyrrole methylase"/>
    <property type="match status" value="1"/>
</dbReference>
<dbReference type="EMBL" id="JADPIE010000007">
    <property type="protein sequence ID" value="MBF8437787.1"/>
    <property type="molecule type" value="Genomic_DNA"/>
</dbReference>
<dbReference type="InterPro" id="IPR014777">
    <property type="entry name" value="4pyrrole_Mease_sub1"/>
</dbReference>
<dbReference type="InterPro" id="IPR036108">
    <property type="entry name" value="4pyrrol_syn_uPrphyn_synt_sf"/>
</dbReference>
<dbReference type="CDD" id="cd11642">
    <property type="entry name" value="SUMT"/>
    <property type="match status" value="1"/>
</dbReference>
<dbReference type="InterPro" id="IPR014776">
    <property type="entry name" value="4pyrrole_Mease_sub2"/>
</dbReference>
<dbReference type="Gene3D" id="3.30.950.10">
    <property type="entry name" value="Methyltransferase, Cobalt-precorrin-4 Transmethylase, Domain 2"/>
    <property type="match status" value="1"/>
</dbReference>
<evidence type="ECO:0000259" key="8">
    <source>
        <dbReference type="Pfam" id="PF02602"/>
    </source>
</evidence>
<evidence type="ECO:0000256" key="5">
    <source>
        <dbReference type="ARBA" id="ARBA00023244"/>
    </source>
</evidence>